<organism evidence="2 3">
    <name type="scientific">candidate division WWE3 bacterium RBG_19FT_COMBO_53_11</name>
    <dbReference type="NCBI Taxonomy" id="1802613"/>
    <lineage>
        <taxon>Bacteria</taxon>
        <taxon>Katanobacteria</taxon>
    </lineage>
</organism>
<proteinExistence type="predicted"/>
<name>A0A1F4UHX0_UNCKA</name>
<protein>
    <submittedName>
        <fullName evidence="2">Uncharacterized protein</fullName>
    </submittedName>
</protein>
<feature type="transmembrane region" description="Helical" evidence="1">
    <location>
        <begin position="65"/>
        <end position="83"/>
    </location>
</feature>
<dbReference type="Proteomes" id="UP000176583">
    <property type="component" value="Unassembled WGS sequence"/>
</dbReference>
<keyword evidence="1" id="KW-1133">Transmembrane helix</keyword>
<reference evidence="2 3" key="1">
    <citation type="journal article" date="2016" name="Nat. Commun.">
        <title>Thousands of microbial genomes shed light on interconnected biogeochemical processes in an aquifer system.</title>
        <authorList>
            <person name="Anantharaman K."/>
            <person name="Brown C.T."/>
            <person name="Hug L.A."/>
            <person name="Sharon I."/>
            <person name="Castelle C.J."/>
            <person name="Probst A.J."/>
            <person name="Thomas B.C."/>
            <person name="Singh A."/>
            <person name="Wilkins M.J."/>
            <person name="Karaoz U."/>
            <person name="Brodie E.L."/>
            <person name="Williams K.H."/>
            <person name="Hubbard S.S."/>
            <person name="Banfield J.F."/>
        </authorList>
    </citation>
    <scope>NUCLEOTIDE SEQUENCE [LARGE SCALE GENOMIC DNA]</scope>
</reference>
<dbReference type="AlphaFoldDB" id="A0A1F4UHX0"/>
<evidence type="ECO:0000256" key="1">
    <source>
        <dbReference type="SAM" id="Phobius"/>
    </source>
</evidence>
<evidence type="ECO:0000313" key="3">
    <source>
        <dbReference type="Proteomes" id="UP000176583"/>
    </source>
</evidence>
<sequence>MAPAENPQRKGSLKYRFFADPLNPLALVFIASLIAVLPQALNILAGWLGVGSKSVLDALSGMVENATKISAILFGVAFLVFFLRRR</sequence>
<accession>A0A1F4UHX0</accession>
<keyword evidence="1" id="KW-0812">Transmembrane</keyword>
<gene>
    <name evidence="2" type="ORF">A2V54_03660</name>
</gene>
<dbReference type="EMBL" id="MEUW01000015">
    <property type="protein sequence ID" value="OGC44565.1"/>
    <property type="molecule type" value="Genomic_DNA"/>
</dbReference>
<comment type="caution">
    <text evidence="2">The sequence shown here is derived from an EMBL/GenBank/DDBJ whole genome shotgun (WGS) entry which is preliminary data.</text>
</comment>
<evidence type="ECO:0000313" key="2">
    <source>
        <dbReference type="EMBL" id="OGC44565.1"/>
    </source>
</evidence>
<feature type="transmembrane region" description="Helical" evidence="1">
    <location>
        <begin position="21"/>
        <end position="45"/>
    </location>
</feature>
<keyword evidence="1" id="KW-0472">Membrane</keyword>